<feature type="transmembrane region" description="Helical" evidence="6">
    <location>
        <begin position="352"/>
        <end position="375"/>
    </location>
</feature>
<protein>
    <recommendedName>
        <fullName evidence="2">histidine kinase</fullName>
        <ecNumber evidence="2">2.7.13.3</ecNumber>
    </recommendedName>
</protein>
<keyword evidence="5" id="KW-0902">Two-component regulatory system</keyword>
<keyword evidence="3" id="KW-0597">Phosphoprotein</keyword>
<dbReference type="SUPFAM" id="SSF47384">
    <property type="entry name" value="Homodimeric domain of signal transducing histidine kinase"/>
    <property type="match status" value="1"/>
</dbReference>
<feature type="domain" description="Histidine kinase" evidence="7">
    <location>
        <begin position="436"/>
        <end position="678"/>
    </location>
</feature>
<dbReference type="InterPro" id="IPR036890">
    <property type="entry name" value="HATPase_C_sf"/>
</dbReference>
<dbReference type="Gene3D" id="1.10.287.130">
    <property type="match status" value="1"/>
</dbReference>
<dbReference type="PANTHER" id="PTHR43065">
    <property type="entry name" value="SENSOR HISTIDINE KINASE"/>
    <property type="match status" value="1"/>
</dbReference>
<keyword evidence="4 8" id="KW-0808">Transferase</keyword>
<dbReference type="Pfam" id="PF05226">
    <property type="entry name" value="CHASE2"/>
    <property type="match status" value="1"/>
</dbReference>
<keyword evidence="9" id="KW-1185">Reference proteome</keyword>
<accession>A0A2T1LVY3</accession>
<evidence type="ECO:0000259" key="7">
    <source>
        <dbReference type="PROSITE" id="PS50109"/>
    </source>
</evidence>
<organism evidence="8 9">
    <name type="scientific">Aphanothece hegewaldii CCALA 016</name>
    <dbReference type="NCBI Taxonomy" id="2107694"/>
    <lineage>
        <taxon>Bacteria</taxon>
        <taxon>Bacillati</taxon>
        <taxon>Cyanobacteriota</taxon>
        <taxon>Cyanophyceae</taxon>
        <taxon>Oscillatoriophycideae</taxon>
        <taxon>Chroococcales</taxon>
        <taxon>Aphanothecaceae</taxon>
        <taxon>Aphanothece</taxon>
    </lineage>
</organism>
<dbReference type="GO" id="GO:0000155">
    <property type="term" value="F:phosphorelay sensor kinase activity"/>
    <property type="evidence" value="ECO:0007669"/>
    <property type="project" value="InterPro"/>
</dbReference>
<dbReference type="SMART" id="SM00387">
    <property type="entry name" value="HATPase_c"/>
    <property type="match status" value="1"/>
</dbReference>
<dbReference type="InterPro" id="IPR004358">
    <property type="entry name" value="Sig_transdc_His_kin-like_C"/>
</dbReference>
<dbReference type="InterPro" id="IPR003594">
    <property type="entry name" value="HATPase_dom"/>
</dbReference>
<feature type="transmembrane region" description="Helical" evidence="6">
    <location>
        <begin position="322"/>
        <end position="340"/>
    </location>
</feature>
<reference evidence="8 9" key="2">
    <citation type="submission" date="2018-03" db="EMBL/GenBank/DDBJ databases">
        <authorList>
            <person name="Keele B.F."/>
        </authorList>
    </citation>
    <scope>NUCLEOTIDE SEQUENCE [LARGE SCALE GENOMIC DNA]</scope>
    <source>
        <strain evidence="8 9">CCALA 016</strain>
    </source>
</reference>
<evidence type="ECO:0000256" key="4">
    <source>
        <dbReference type="ARBA" id="ARBA00022777"/>
    </source>
</evidence>
<dbReference type="EC" id="2.7.13.3" evidence="2"/>
<dbReference type="PROSITE" id="PS50109">
    <property type="entry name" value="HIS_KIN"/>
    <property type="match status" value="1"/>
</dbReference>
<proteinExistence type="predicted"/>
<dbReference type="SUPFAM" id="SSF55874">
    <property type="entry name" value="ATPase domain of HSP90 chaperone/DNA topoisomerase II/histidine kinase"/>
    <property type="match status" value="1"/>
</dbReference>
<dbReference type="InterPro" id="IPR003661">
    <property type="entry name" value="HisK_dim/P_dom"/>
</dbReference>
<dbReference type="PANTHER" id="PTHR43065:SF42">
    <property type="entry name" value="TWO-COMPONENT SENSOR PPRA"/>
    <property type="match status" value="1"/>
</dbReference>
<dbReference type="AlphaFoldDB" id="A0A2T1LVY3"/>
<sequence length="678" mass="77033">MNLLRKLKNPLLSSFLPASVIVITLRLLGWLEPFELLAYDWFFQIRPPEPIDERIVIVGLEEKELKQLYPITDRTLAQLLLKIKEQQPNVIGLDLFRDISVGEGAKELEQVIKSMPNLYGGKKVIGPDQIAAHPTLEELAQVATGDQIHDSDGFIRRSLLQAENFYENTVYSIGTTLAFLYLQDKNIFPEKTSDGLGIQLGKIRFYRLKENDGGYHQAQSGGYQILVNFRNPQKSFKKVSFSEVFLGKIEKDLFKDKIVVIGTAAVSIKDQFFIPYSRTFNGIPQPIYGVEYVAQEASNIVSAVLDQRPIIKLLPYPWLEALAKYSFILSWGLLLSVLLWKFKKSKTYFDWLLFLLLPIIISASLFGISFLAFLTGWWLPLIPSLLEILLVAVLSTVLILTEKVTEYQKILRDLESAQNKILAGQKQKALSELVTGVAHEINNPLNFVENYAEFSNEWLESLLQDINNLKNNQSLEEEFLKIFEVKLDNIKENLQEITNYSRRASSITKILLQQSYSKEARPTFTDINKLISSILEISCYSNSKNADCSINHQTDLDSTIGEQKVVAEDLGQILINLINNACDAVIEKKVNTTNFIPTVFVESSLEEEKVKIEIKDNGDGILPKAMDSIFNPFYTTKQEGTGLGLYLSQQLLQKNGGSIRWHREEGWTIFTINWPVTQ</sequence>
<evidence type="ECO:0000256" key="3">
    <source>
        <dbReference type="ARBA" id="ARBA00022553"/>
    </source>
</evidence>
<dbReference type="InterPro" id="IPR005467">
    <property type="entry name" value="His_kinase_dom"/>
</dbReference>
<reference evidence="8 9" key="1">
    <citation type="submission" date="2018-03" db="EMBL/GenBank/DDBJ databases">
        <title>The ancient ancestry and fast evolution of plastids.</title>
        <authorList>
            <person name="Moore K.R."/>
            <person name="Magnabosco C."/>
            <person name="Momper L."/>
            <person name="Gold D.A."/>
            <person name="Bosak T."/>
            <person name="Fournier G.P."/>
        </authorList>
    </citation>
    <scope>NUCLEOTIDE SEQUENCE [LARGE SCALE GENOMIC DNA]</scope>
    <source>
        <strain evidence="8 9">CCALA 016</strain>
    </source>
</reference>
<dbReference type="Gene3D" id="3.30.565.10">
    <property type="entry name" value="Histidine kinase-like ATPase, C-terminal domain"/>
    <property type="match status" value="1"/>
</dbReference>
<keyword evidence="4 8" id="KW-0418">Kinase</keyword>
<evidence type="ECO:0000256" key="2">
    <source>
        <dbReference type="ARBA" id="ARBA00012438"/>
    </source>
</evidence>
<comment type="catalytic activity">
    <reaction evidence="1">
        <text>ATP + protein L-histidine = ADP + protein N-phospho-L-histidine.</text>
        <dbReference type="EC" id="2.7.13.3"/>
    </reaction>
</comment>
<gene>
    <name evidence="8" type="ORF">C7H19_15280</name>
</gene>
<dbReference type="InterPro" id="IPR007890">
    <property type="entry name" value="CHASE2"/>
</dbReference>
<dbReference type="Pfam" id="PF02518">
    <property type="entry name" value="HATPase_c"/>
    <property type="match status" value="1"/>
</dbReference>
<dbReference type="InterPro" id="IPR036097">
    <property type="entry name" value="HisK_dim/P_sf"/>
</dbReference>
<evidence type="ECO:0000256" key="1">
    <source>
        <dbReference type="ARBA" id="ARBA00000085"/>
    </source>
</evidence>
<evidence type="ECO:0000256" key="5">
    <source>
        <dbReference type="ARBA" id="ARBA00023012"/>
    </source>
</evidence>
<keyword evidence="6" id="KW-1133">Transmembrane helix</keyword>
<feature type="transmembrane region" description="Helical" evidence="6">
    <location>
        <begin position="381"/>
        <end position="400"/>
    </location>
</feature>
<comment type="caution">
    <text evidence="8">The sequence shown here is derived from an EMBL/GenBank/DDBJ whole genome shotgun (WGS) entry which is preliminary data.</text>
</comment>
<dbReference type="OrthoDB" id="337251at2"/>
<evidence type="ECO:0000256" key="6">
    <source>
        <dbReference type="SAM" id="Phobius"/>
    </source>
</evidence>
<evidence type="ECO:0000313" key="9">
    <source>
        <dbReference type="Proteomes" id="UP000239001"/>
    </source>
</evidence>
<dbReference type="PRINTS" id="PR00344">
    <property type="entry name" value="BCTRLSENSOR"/>
</dbReference>
<dbReference type="Proteomes" id="UP000239001">
    <property type="component" value="Unassembled WGS sequence"/>
</dbReference>
<dbReference type="SMART" id="SM01080">
    <property type="entry name" value="CHASE2"/>
    <property type="match status" value="1"/>
</dbReference>
<keyword evidence="6" id="KW-0812">Transmembrane</keyword>
<dbReference type="EMBL" id="PXOH01000017">
    <property type="protein sequence ID" value="PSF35785.1"/>
    <property type="molecule type" value="Genomic_DNA"/>
</dbReference>
<keyword evidence="6" id="KW-0472">Membrane</keyword>
<dbReference type="RefSeq" id="WP_106457750.1">
    <property type="nucleotide sequence ID" value="NZ_PXOH01000017.1"/>
</dbReference>
<evidence type="ECO:0000313" key="8">
    <source>
        <dbReference type="EMBL" id="PSF35785.1"/>
    </source>
</evidence>
<name>A0A2T1LVY3_9CHRO</name>
<dbReference type="CDD" id="cd00082">
    <property type="entry name" value="HisKA"/>
    <property type="match status" value="1"/>
</dbReference>